<gene>
    <name evidence="2" type="ORF">EL007_24260</name>
</gene>
<keyword evidence="2" id="KW-0614">Plasmid</keyword>
<feature type="domain" description="Phage tail collar" evidence="1">
    <location>
        <begin position="21"/>
        <end position="68"/>
    </location>
</feature>
<dbReference type="SUPFAM" id="SSF88874">
    <property type="entry name" value="Receptor-binding domain of short tail fibre protein gp12"/>
    <property type="match status" value="1"/>
</dbReference>
<dbReference type="InterPro" id="IPR051934">
    <property type="entry name" value="Phage_Tail_Fiber_Structural"/>
</dbReference>
<proteinExistence type="predicted"/>
<dbReference type="PANTHER" id="PTHR35191:SF1">
    <property type="entry name" value="PROPHAGE SIDE TAIL FIBER PROTEIN HOMOLOG STFQ-RELATED"/>
    <property type="match status" value="1"/>
</dbReference>
<dbReference type="Gene3D" id="3.90.1340.10">
    <property type="entry name" value="Phage tail collar domain"/>
    <property type="match status" value="1"/>
</dbReference>
<organism evidence="2">
    <name type="scientific">Salmonella enterica subsp. enterica serovar Karamoja</name>
    <dbReference type="NCBI Taxonomy" id="2500153"/>
    <lineage>
        <taxon>Bacteria</taxon>
        <taxon>Pseudomonadati</taxon>
        <taxon>Pseudomonadota</taxon>
        <taxon>Gammaproteobacteria</taxon>
        <taxon>Enterobacterales</taxon>
        <taxon>Enterobacteriaceae</taxon>
        <taxon>Salmonella</taxon>
    </lineage>
</organism>
<dbReference type="InterPro" id="IPR037053">
    <property type="entry name" value="Phage_tail_collar_dom_sf"/>
</dbReference>
<accession>A0A3T0CIF0</accession>
<dbReference type="EMBL" id="CP034699">
    <property type="protein sequence ID" value="AZT44376.1"/>
    <property type="molecule type" value="Genomic_DNA"/>
</dbReference>
<protein>
    <submittedName>
        <fullName evidence="2">Tail fiber protein</fullName>
    </submittedName>
</protein>
<dbReference type="Pfam" id="PF07484">
    <property type="entry name" value="Collar"/>
    <property type="match status" value="1"/>
</dbReference>
<dbReference type="InterPro" id="IPR011083">
    <property type="entry name" value="Phage_tail_collar_dom"/>
</dbReference>
<sequence length="130" mass="13694">MPKSACQSGVWSGSGGGYPTGSPIPWPTATPPSGYLLCNGQSFNTAAYPKLASVYPSGMLPDLRGVFIRGLDNGRGYDAGRAILSYQADSPGVYIEGHNLQGHHSGMEHDQIGGEAHPKNVAFNYIVKAE</sequence>
<dbReference type="PANTHER" id="PTHR35191">
    <property type="entry name" value="PROPHAGE SIDE TAIL FIBER PROTEIN HOMOLOG STFQ-RELATED"/>
    <property type="match status" value="1"/>
</dbReference>
<name>A0A3T0CIF0_SALET</name>
<geneLocation type="plasmid" evidence="2">
    <name>pRSE40</name>
</geneLocation>
<evidence type="ECO:0000259" key="1">
    <source>
        <dbReference type="Pfam" id="PF07484"/>
    </source>
</evidence>
<evidence type="ECO:0000313" key="2">
    <source>
        <dbReference type="EMBL" id="AZT44376.1"/>
    </source>
</evidence>
<reference evidence="2" key="1">
    <citation type="submission" date="2018-12" db="EMBL/GenBank/DDBJ databases">
        <title>Complete genome sequences of twenty non-typhoidal Salmonella isolates from Rwanda.</title>
        <authorList>
            <person name="Byukusenge M."/>
            <person name="Li L."/>
            <person name="Subhashinie K."/>
            <person name="Nzayirambaho M."/>
            <person name="Kuchipudi S.V."/>
            <person name="Jayarao B.M."/>
        </authorList>
    </citation>
    <scope>NUCLEOTIDE SEQUENCE</scope>
    <source>
        <strain evidence="2">RSE40</strain>
        <plasmid evidence="2">pRSE40</plasmid>
    </source>
</reference>
<dbReference type="AlphaFoldDB" id="A0A3T0CIF0"/>